<protein>
    <recommendedName>
        <fullName evidence="4">Alpha/beta fold hydrolase</fullName>
    </recommendedName>
</protein>
<feature type="transmembrane region" description="Helical" evidence="1">
    <location>
        <begin position="634"/>
        <end position="655"/>
    </location>
</feature>
<dbReference type="SUPFAM" id="SSF53474">
    <property type="entry name" value="alpha/beta-Hydrolases"/>
    <property type="match status" value="1"/>
</dbReference>
<evidence type="ECO:0000256" key="1">
    <source>
        <dbReference type="SAM" id="Phobius"/>
    </source>
</evidence>
<dbReference type="Gene3D" id="3.40.50.1820">
    <property type="entry name" value="alpha/beta hydrolase"/>
    <property type="match status" value="1"/>
</dbReference>
<name>A0ABR9MY25_9MICO</name>
<accession>A0ABR9MY25</accession>
<evidence type="ECO:0008006" key="4">
    <source>
        <dbReference type="Google" id="ProtNLM"/>
    </source>
</evidence>
<reference evidence="2 3" key="1">
    <citation type="submission" date="2020-10" db="EMBL/GenBank/DDBJ databases">
        <title>Myceligenerans pegani sp. nov., an endophytic actinomycete isolated from Peganum harmala L. in Xinjiang, China.</title>
        <authorList>
            <person name="Xin L."/>
        </authorList>
    </citation>
    <scope>NUCLEOTIDE SEQUENCE [LARGE SCALE GENOMIC DNA]</scope>
    <source>
        <strain evidence="2 3">TRM65318</strain>
    </source>
</reference>
<feature type="transmembrane region" description="Helical" evidence="1">
    <location>
        <begin position="508"/>
        <end position="527"/>
    </location>
</feature>
<sequence>MVPRRQPRGFTVGRIAALVVIGLTVLGLVLLDRPDDSRPVVPDGATSGEIALEPCAYDTEAGSLEADCGTLMVPENRRDPRSDLIALPVTRIRATGGNPAEPIFRLGGGPGATNMSFPTASRLAERHDVVLVGYRGIDGSTVLDCPEVQSALRQSADLVSDESFDRYAEAFAECAQRLVAEGVDLEGYSLPQRVDDLEAARQVLGYARINLFSSSAGTRTAMIYSWRYPESIHRSAMLAVNPPGRFLWDPATTDDQLDHYAELCRADEGCASRTDDLAASMAATAADMPDRWGFLPIKDGNVRAATMFGLFHTTESAAPLNAPTMFDAWLRAADGDPSGLWALSVLADLVFPESSTSGDGAASGMIDAEIVDAYYARGGDPGSILGNAASDILWGAGRLTEAWPASPDHADYRQVRPSPVETLLIGGTVDFSTPARHATDQLLPALPNGRQVILAELGHSDDFWHYQPEAGERLLTTFFDSGEVDDSRYETRAAEFEVGLTMATLAKIVAGALLGGALIATAMLGWMAGRVRRRGGFGRGASIWLRSLAPAILGPGGWFLAVLLVWSLWPAVFVGGPAVVVVSMGATIGLGVYLAWVDRDRRPATRSRGFVVAVGGSFLGAWLGYHVADATVGVLTALVGATIAANLALLTIDIIGDRPHPIRQVSRPS</sequence>
<dbReference type="RefSeq" id="WP_192862838.1">
    <property type="nucleotide sequence ID" value="NZ_JADAQT010000083.1"/>
</dbReference>
<evidence type="ECO:0000313" key="2">
    <source>
        <dbReference type="EMBL" id="MBE1876272.1"/>
    </source>
</evidence>
<comment type="caution">
    <text evidence="2">The sequence shown here is derived from an EMBL/GenBank/DDBJ whole genome shotgun (WGS) entry which is preliminary data.</text>
</comment>
<gene>
    <name evidence="2" type="ORF">IHE71_11195</name>
</gene>
<dbReference type="Proteomes" id="UP000625527">
    <property type="component" value="Unassembled WGS sequence"/>
</dbReference>
<feature type="transmembrane region" description="Helical" evidence="1">
    <location>
        <begin position="609"/>
        <end position="628"/>
    </location>
</feature>
<feature type="transmembrane region" description="Helical" evidence="1">
    <location>
        <begin position="12"/>
        <end position="31"/>
    </location>
</feature>
<feature type="transmembrane region" description="Helical" evidence="1">
    <location>
        <begin position="575"/>
        <end position="597"/>
    </location>
</feature>
<feature type="transmembrane region" description="Helical" evidence="1">
    <location>
        <begin position="548"/>
        <end position="569"/>
    </location>
</feature>
<organism evidence="2 3">
    <name type="scientific">Myceligenerans pegani</name>
    <dbReference type="NCBI Taxonomy" id="2776917"/>
    <lineage>
        <taxon>Bacteria</taxon>
        <taxon>Bacillati</taxon>
        <taxon>Actinomycetota</taxon>
        <taxon>Actinomycetes</taxon>
        <taxon>Micrococcales</taxon>
        <taxon>Promicromonosporaceae</taxon>
        <taxon>Myceligenerans</taxon>
    </lineage>
</organism>
<dbReference type="EMBL" id="JADAQT010000083">
    <property type="protein sequence ID" value="MBE1876272.1"/>
    <property type="molecule type" value="Genomic_DNA"/>
</dbReference>
<keyword evidence="1" id="KW-0812">Transmembrane</keyword>
<proteinExistence type="predicted"/>
<keyword evidence="3" id="KW-1185">Reference proteome</keyword>
<evidence type="ECO:0000313" key="3">
    <source>
        <dbReference type="Proteomes" id="UP000625527"/>
    </source>
</evidence>
<keyword evidence="1" id="KW-1133">Transmembrane helix</keyword>
<dbReference type="InterPro" id="IPR029058">
    <property type="entry name" value="AB_hydrolase_fold"/>
</dbReference>
<keyword evidence="1" id="KW-0472">Membrane</keyword>